<evidence type="ECO:0000313" key="1">
    <source>
        <dbReference type="EMBL" id="MBK1869495.1"/>
    </source>
</evidence>
<evidence type="ECO:0000313" key="2">
    <source>
        <dbReference type="Proteomes" id="UP000616151"/>
    </source>
</evidence>
<dbReference type="EMBL" id="JAENHL010000008">
    <property type="protein sequence ID" value="MBK1869495.1"/>
    <property type="molecule type" value="Genomic_DNA"/>
</dbReference>
<proteinExistence type="predicted"/>
<protein>
    <submittedName>
        <fullName evidence="1">ABC transporter permease</fullName>
    </submittedName>
</protein>
<comment type="caution">
    <text evidence="1">The sequence shown here is derived from an EMBL/GenBank/DDBJ whole genome shotgun (WGS) entry which is preliminary data.</text>
</comment>
<keyword evidence="2" id="KW-1185">Reference proteome</keyword>
<reference evidence="1" key="1">
    <citation type="submission" date="2021-01" db="EMBL/GenBank/DDBJ databases">
        <authorList>
            <person name="Sun Q."/>
        </authorList>
    </citation>
    <scope>NUCLEOTIDE SEQUENCE</scope>
    <source>
        <strain evidence="1">YIM B02566</strain>
    </source>
</reference>
<dbReference type="Proteomes" id="UP000616151">
    <property type="component" value="Unassembled WGS sequence"/>
</dbReference>
<organism evidence="1 2">
    <name type="scientific">Taklimakanibacter albus</name>
    <dbReference type="NCBI Taxonomy" id="2800327"/>
    <lineage>
        <taxon>Bacteria</taxon>
        <taxon>Pseudomonadati</taxon>
        <taxon>Pseudomonadota</taxon>
        <taxon>Alphaproteobacteria</taxon>
        <taxon>Hyphomicrobiales</taxon>
        <taxon>Aestuariivirgaceae</taxon>
        <taxon>Taklimakanibacter</taxon>
    </lineage>
</organism>
<accession>A0ACC5R9Z0</accession>
<sequence length="310" mass="34362">MLLLAGRRLASMLLIMIVISILLFLAFEGDKLALAGRVLGQYTTMEGKLHWIEENGYNRPLVVRYISWLYGFFTGDWKISAQYNRPVLEFLAPRLANTAILGLCVFIITAVISLILGVLAGVNEGGLRDRVISVISVITTSFPEFASGTFLVAIFVFWLDWLPGSSSFTNGFSVKELVLPVTVLVIFNFGYYTRMTRASMAEVMTSQYVRTAILKGLPPRSVVVKHALRNALIAPFTVMILQLNYLLSGIVVTEVFFAYDGFAKAMYDAALFGDTYVVSACAMVAVFVAVLSQFISDVGYTYLNPRIRFA</sequence>
<gene>
    <name evidence="1" type="ORF">JHL16_24255</name>
</gene>
<name>A0ACC5R9Z0_9HYPH</name>